<dbReference type="GO" id="GO:0016787">
    <property type="term" value="F:hydrolase activity"/>
    <property type="evidence" value="ECO:0007669"/>
    <property type="project" value="UniProtKB-KW"/>
</dbReference>
<reference evidence="2 3" key="1">
    <citation type="submission" date="2020-04" db="EMBL/GenBank/DDBJ databases">
        <title>Donghicola sp., a member of the Rhodobacteraceae family isolated from mangrove forest in Thailand.</title>
        <authorList>
            <person name="Charoenyingcharoen P."/>
            <person name="Yukphan P."/>
        </authorList>
    </citation>
    <scope>NUCLEOTIDE SEQUENCE [LARGE SCALE GENOMIC DNA]</scope>
    <source>
        <strain evidence="2 3">B5-SW-15</strain>
    </source>
</reference>
<evidence type="ECO:0000313" key="3">
    <source>
        <dbReference type="Proteomes" id="UP000592216"/>
    </source>
</evidence>
<gene>
    <name evidence="2" type="ORF">HJ536_15895</name>
</gene>
<dbReference type="InterPro" id="IPR051044">
    <property type="entry name" value="MAG_DAG_Lipase"/>
</dbReference>
<accession>A0A850Q9C6</accession>
<dbReference type="Proteomes" id="UP000592216">
    <property type="component" value="Unassembled WGS sequence"/>
</dbReference>
<organism evidence="2 3">
    <name type="scientific">Donghicola mangrovi</name>
    <dbReference type="NCBI Taxonomy" id="2729614"/>
    <lineage>
        <taxon>Bacteria</taxon>
        <taxon>Pseudomonadati</taxon>
        <taxon>Pseudomonadota</taxon>
        <taxon>Alphaproteobacteria</taxon>
        <taxon>Rhodobacterales</taxon>
        <taxon>Roseobacteraceae</taxon>
        <taxon>Donghicola</taxon>
    </lineage>
</organism>
<sequence>MQTAPFFEDLARGPAGGMTHWIVAKDGVRLRAGHWPLEGAKGTVLLFTGRTEYIEKYGLTATELAQLGLATATMDWRGQGLSDRALPDRLIGHVGQFADYQHDAQAFFDYAAAMNLPKPWYILGHSMGGCIALRSVINQAPVAGVIFTAPMWGIQMSSLLRPVAWSVSWAADKVALGHLLVPSTTRRPYTENSPFLGNALTTDSDMYAYMRAQTEAHPDLGLGGPSLNWLNQALRETLALASIPCPDVPALCFLGSLESIVEPHEIRRRMSTWKNGTLIDVQNGQHEVLMETPEIRRMVMAEIGAFVARTRVSEPV</sequence>
<dbReference type="Gene3D" id="3.40.50.1820">
    <property type="entry name" value="alpha/beta hydrolase"/>
    <property type="match status" value="1"/>
</dbReference>
<evidence type="ECO:0000313" key="2">
    <source>
        <dbReference type="EMBL" id="NVO24842.1"/>
    </source>
</evidence>
<dbReference type="InterPro" id="IPR022742">
    <property type="entry name" value="Hydrolase_4"/>
</dbReference>
<protein>
    <submittedName>
        <fullName evidence="2">Alpha/beta hydrolase</fullName>
    </submittedName>
</protein>
<dbReference type="PANTHER" id="PTHR11614">
    <property type="entry name" value="PHOSPHOLIPASE-RELATED"/>
    <property type="match status" value="1"/>
</dbReference>
<evidence type="ECO:0000259" key="1">
    <source>
        <dbReference type="Pfam" id="PF12146"/>
    </source>
</evidence>
<comment type="caution">
    <text evidence="2">The sequence shown here is derived from an EMBL/GenBank/DDBJ whole genome shotgun (WGS) entry which is preliminary data.</text>
</comment>
<dbReference type="AlphaFoldDB" id="A0A850Q9C6"/>
<name>A0A850Q9C6_9RHOB</name>
<proteinExistence type="predicted"/>
<dbReference type="InterPro" id="IPR029058">
    <property type="entry name" value="AB_hydrolase_fold"/>
</dbReference>
<feature type="domain" description="Serine aminopeptidase S33" evidence="1">
    <location>
        <begin position="40"/>
        <end position="292"/>
    </location>
</feature>
<keyword evidence="2" id="KW-0378">Hydrolase</keyword>
<dbReference type="SUPFAM" id="SSF53474">
    <property type="entry name" value="alpha/beta-Hydrolases"/>
    <property type="match status" value="1"/>
</dbReference>
<dbReference type="EMBL" id="JABCJE010000009">
    <property type="protein sequence ID" value="NVO24842.1"/>
    <property type="molecule type" value="Genomic_DNA"/>
</dbReference>
<dbReference type="Pfam" id="PF12146">
    <property type="entry name" value="Hydrolase_4"/>
    <property type="match status" value="1"/>
</dbReference>